<dbReference type="SUPFAM" id="SSF48295">
    <property type="entry name" value="TrpR-like"/>
    <property type="match status" value="1"/>
</dbReference>
<accession>A0A1B8ZSN2</accession>
<name>A0A1B8ZSN2_9FLAO</name>
<organism evidence="1 2">
    <name type="scientific">Chryseobacterium arthrosphaerae</name>
    <dbReference type="NCBI Taxonomy" id="651561"/>
    <lineage>
        <taxon>Bacteria</taxon>
        <taxon>Pseudomonadati</taxon>
        <taxon>Bacteroidota</taxon>
        <taxon>Flavobacteriia</taxon>
        <taxon>Flavobacteriales</taxon>
        <taxon>Weeksellaceae</taxon>
        <taxon>Chryseobacterium group</taxon>
        <taxon>Chryseobacterium</taxon>
    </lineage>
</organism>
<evidence type="ECO:0000313" key="2">
    <source>
        <dbReference type="Proteomes" id="UP000093432"/>
    </source>
</evidence>
<proteinExistence type="predicted"/>
<sequence length="107" mass="12915">MKKSQPNYKLIYTDIIDHKFPEKKKECEGLLRKENLSVLNIIELNQRIFGINKEHEEFNQKLRSYTKSDILEILKYQQEYQCTNSHLASHFKLSRNTVTKWKKMLLI</sequence>
<dbReference type="GO" id="GO:0043565">
    <property type="term" value="F:sequence-specific DNA binding"/>
    <property type="evidence" value="ECO:0007669"/>
    <property type="project" value="InterPro"/>
</dbReference>
<dbReference type="AlphaFoldDB" id="A0A1B8ZSN2"/>
<gene>
    <name evidence="1" type="ORF">BBI00_09725</name>
</gene>
<evidence type="ECO:0000313" key="1">
    <source>
        <dbReference type="EMBL" id="OCA74591.1"/>
    </source>
</evidence>
<dbReference type="Proteomes" id="UP000093432">
    <property type="component" value="Unassembled WGS sequence"/>
</dbReference>
<protein>
    <submittedName>
        <fullName evidence="1">Transposase</fullName>
    </submittedName>
</protein>
<dbReference type="RefSeq" id="WP_065398580.1">
    <property type="nucleotide sequence ID" value="NZ_MAYG01000001.1"/>
</dbReference>
<dbReference type="EMBL" id="MAYG01000001">
    <property type="protein sequence ID" value="OCA74591.1"/>
    <property type="molecule type" value="Genomic_DNA"/>
</dbReference>
<reference evidence="2" key="1">
    <citation type="submission" date="2016-07" db="EMBL/GenBank/DDBJ databases">
        <authorList>
            <person name="Florea S."/>
            <person name="Webb J.S."/>
            <person name="Jaromczyk J."/>
            <person name="Schardl C.L."/>
        </authorList>
    </citation>
    <scope>NUCLEOTIDE SEQUENCE [LARGE SCALE GENOMIC DNA]</scope>
    <source>
        <strain evidence="2">CC-VM-7</strain>
    </source>
</reference>
<dbReference type="OrthoDB" id="1260127at2"/>
<dbReference type="InterPro" id="IPR010921">
    <property type="entry name" value="Trp_repressor/repl_initiator"/>
</dbReference>
<comment type="caution">
    <text evidence="1">The sequence shown here is derived from an EMBL/GenBank/DDBJ whole genome shotgun (WGS) entry which is preliminary data.</text>
</comment>